<sequence>MPRLARLDASGVLHYVIIRGMERRNIFEDNKDRDNLFKRRGELLPATQTSCY</sequence>
<protein>
    <submittedName>
        <fullName evidence="1">Uncharacterized protein</fullName>
    </submittedName>
</protein>
<accession>A0A0F9CNF2</accession>
<dbReference type="AlphaFoldDB" id="A0A0F9CNF2"/>
<comment type="caution">
    <text evidence="1">The sequence shown here is derived from an EMBL/GenBank/DDBJ whole genome shotgun (WGS) entry which is preliminary data.</text>
</comment>
<name>A0A0F9CNF2_9ZZZZ</name>
<gene>
    <name evidence="1" type="ORF">LCGC14_2302840</name>
</gene>
<reference evidence="1" key="1">
    <citation type="journal article" date="2015" name="Nature">
        <title>Complex archaea that bridge the gap between prokaryotes and eukaryotes.</title>
        <authorList>
            <person name="Spang A."/>
            <person name="Saw J.H."/>
            <person name="Jorgensen S.L."/>
            <person name="Zaremba-Niedzwiedzka K."/>
            <person name="Martijn J."/>
            <person name="Lind A.E."/>
            <person name="van Eijk R."/>
            <person name="Schleper C."/>
            <person name="Guy L."/>
            <person name="Ettema T.J."/>
        </authorList>
    </citation>
    <scope>NUCLEOTIDE SEQUENCE</scope>
</reference>
<organism evidence="1">
    <name type="scientific">marine sediment metagenome</name>
    <dbReference type="NCBI Taxonomy" id="412755"/>
    <lineage>
        <taxon>unclassified sequences</taxon>
        <taxon>metagenomes</taxon>
        <taxon>ecological metagenomes</taxon>
    </lineage>
</organism>
<dbReference type="EMBL" id="LAZR01032503">
    <property type="protein sequence ID" value="KKL50704.1"/>
    <property type="molecule type" value="Genomic_DNA"/>
</dbReference>
<proteinExistence type="predicted"/>
<evidence type="ECO:0000313" key="1">
    <source>
        <dbReference type="EMBL" id="KKL50704.1"/>
    </source>
</evidence>